<proteinExistence type="predicted"/>
<gene>
    <name evidence="1" type="ORF">RRG08_020191</name>
</gene>
<keyword evidence="2" id="KW-1185">Reference proteome</keyword>
<name>A0AAE1A3K3_9GAST</name>
<organism evidence="1 2">
    <name type="scientific">Elysia crispata</name>
    <name type="common">lettuce slug</name>
    <dbReference type="NCBI Taxonomy" id="231223"/>
    <lineage>
        <taxon>Eukaryota</taxon>
        <taxon>Metazoa</taxon>
        <taxon>Spiralia</taxon>
        <taxon>Lophotrochozoa</taxon>
        <taxon>Mollusca</taxon>
        <taxon>Gastropoda</taxon>
        <taxon>Heterobranchia</taxon>
        <taxon>Euthyneura</taxon>
        <taxon>Panpulmonata</taxon>
        <taxon>Sacoglossa</taxon>
        <taxon>Placobranchoidea</taxon>
        <taxon>Plakobranchidae</taxon>
        <taxon>Elysia</taxon>
    </lineage>
</organism>
<reference evidence="1" key="1">
    <citation type="journal article" date="2023" name="G3 (Bethesda)">
        <title>A reference genome for the long-term kleptoplast-retaining sea slug Elysia crispata morphotype clarki.</title>
        <authorList>
            <person name="Eastman K.E."/>
            <person name="Pendleton A.L."/>
            <person name="Shaikh M.A."/>
            <person name="Suttiyut T."/>
            <person name="Ogas R."/>
            <person name="Tomko P."/>
            <person name="Gavelis G."/>
            <person name="Widhalm J.R."/>
            <person name="Wisecaver J.H."/>
        </authorList>
    </citation>
    <scope>NUCLEOTIDE SEQUENCE</scope>
    <source>
        <strain evidence="1">ECLA1</strain>
    </source>
</reference>
<sequence>MCWDLSVDRCRRLLLSGQSLGVILYGSLTTSSSLVTLTRACPVCQIKPPIAFLASVLYQTVELRLLSNERDKGEKLISETKGVT</sequence>
<evidence type="ECO:0000313" key="2">
    <source>
        <dbReference type="Proteomes" id="UP001283361"/>
    </source>
</evidence>
<dbReference type="Proteomes" id="UP001283361">
    <property type="component" value="Unassembled WGS sequence"/>
</dbReference>
<comment type="caution">
    <text evidence="1">The sequence shown here is derived from an EMBL/GenBank/DDBJ whole genome shotgun (WGS) entry which is preliminary data.</text>
</comment>
<protein>
    <submittedName>
        <fullName evidence="1">Uncharacterized protein</fullName>
    </submittedName>
</protein>
<dbReference type="EMBL" id="JAWDGP010002798">
    <property type="protein sequence ID" value="KAK3779846.1"/>
    <property type="molecule type" value="Genomic_DNA"/>
</dbReference>
<dbReference type="AlphaFoldDB" id="A0AAE1A3K3"/>
<accession>A0AAE1A3K3</accession>
<evidence type="ECO:0000313" key="1">
    <source>
        <dbReference type="EMBL" id="KAK3779846.1"/>
    </source>
</evidence>